<feature type="transmembrane region" description="Helical" evidence="1">
    <location>
        <begin position="43"/>
        <end position="59"/>
    </location>
</feature>
<keyword evidence="1" id="KW-0472">Membrane</keyword>
<evidence type="ECO:0000256" key="1">
    <source>
        <dbReference type="SAM" id="Phobius"/>
    </source>
</evidence>
<dbReference type="RefSeq" id="WP_377723649.1">
    <property type="nucleotide sequence ID" value="NZ_JBHSEW010000001.1"/>
</dbReference>
<keyword evidence="1" id="KW-1133">Transmembrane helix</keyword>
<reference evidence="3" key="1">
    <citation type="journal article" date="2019" name="Int. J. Syst. Evol. Microbiol.">
        <title>The Global Catalogue of Microorganisms (GCM) 10K type strain sequencing project: providing services to taxonomists for standard genome sequencing and annotation.</title>
        <authorList>
            <consortium name="The Broad Institute Genomics Platform"/>
            <consortium name="The Broad Institute Genome Sequencing Center for Infectious Disease"/>
            <person name="Wu L."/>
            <person name="Ma J."/>
        </authorList>
    </citation>
    <scope>NUCLEOTIDE SEQUENCE [LARGE SCALE GENOMIC DNA]</scope>
    <source>
        <strain evidence="3">JCM 11650</strain>
    </source>
</reference>
<gene>
    <name evidence="2" type="ORF">ACFO3A_02430</name>
</gene>
<sequence>MPLLSVMPLFTLLGLLAATLAGLCLYAASPHQRLWATNWPQRPARLASAALFLASWLAFAQDMQRLTATFMFCTMLMLVLVVWPYIGALLHVRRTR</sequence>
<dbReference type="Proteomes" id="UP001595967">
    <property type="component" value="Unassembled WGS sequence"/>
</dbReference>
<keyword evidence="1" id="KW-0812">Transmembrane</keyword>
<evidence type="ECO:0000313" key="2">
    <source>
        <dbReference type="EMBL" id="MFC4621074.1"/>
    </source>
</evidence>
<proteinExistence type="predicted"/>
<comment type="caution">
    <text evidence="2">The sequence shown here is derived from an EMBL/GenBank/DDBJ whole genome shotgun (WGS) entry which is preliminary data.</text>
</comment>
<protein>
    <recommendedName>
        <fullName evidence="4">Transmembrane protein</fullName>
    </recommendedName>
</protein>
<keyword evidence="3" id="KW-1185">Reference proteome</keyword>
<evidence type="ECO:0008006" key="4">
    <source>
        <dbReference type="Google" id="ProtNLM"/>
    </source>
</evidence>
<name>A0ABV9GS92_9BURK</name>
<dbReference type="EMBL" id="JBHSEW010000001">
    <property type="protein sequence ID" value="MFC4621074.1"/>
    <property type="molecule type" value="Genomic_DNA"/>
</dbReference>
<evidence type="ECO:0000313" key="3">
    <source>
        <dbReference type="Proteomes" id="UP001595967"/>
    </source>
</evidence>
<feature type="transmembrane region" description="Helical" evidence="1">
    <location>
        <begin position="66"/>
        <end position="86"/>
    </location>
</feature>
<organism evidence="2 3">
    <name type="scientific">Comamonas nitrativorans</name>
    <dbReference type="NCBI Taxonomy" id="108437"/>
    <lineage>
        <taxon>Bacteria</taxon>
        <taxon>Pseudomonadati</taxon>
        <taxon>Pseudomonadota</taxon>
        <taxon>Betaproteobacteria</taxon>
        <taxon>Burkholderiales</taxon>
        <taxon>Comamonadaceae</taxon>
        <taxon>Comamonas</taxon>
    </lineage>
</organism>
<accession>A0ABV9GS92</accession>